<accession>A0A517QCJ8</accession>
<dbReference type="RefSeq" id="WP_197997334.1">
    <property type="nucleotide sequence ID" value="NZ_CP037421.1"/>
</dbReference>
<dbReference type="InterPro" id="IPR002931">
    <property type="entry name" value="Transglutaminase-like"/>
</dbReference>
<feature type="coiled-coil region" evidence="1">
    <location>
        <begin position="333"/>
        <end position="360"/>
    </location>
</feature>
<evidence type="ECO:0000313" key="5">
    <source>
        <dbReference type="Proteomes" id="UP000315647"/>
    </source>
</evidence>
<proteinExistence type="predicted"/>
<dbReference type="SMART" id="SM00460">
    <property type="entry name" value="TGc"/>
    <property type="match status" value="1"/>
</dbReference>
<dbReference type="SUPFAM" id="SSF54001">
    <property type="entry name" value="Cysteine proteinases"/>
    <property type="match status" value="1"/>
</dbReference>
<dbReference type="Pfam" id="PF01841">
    <property type="entry name" value="Transglut_core"/>
    <property type="match status" value="1"/>
</dbReference>
<keyword evidence="5" id="KW-1185">Reference proteome</keyword>
<dbReference type="AlphaFoldDB" id="A0A517QCJ8"/>
<feature type="domain" description="Transglutaminase-like" evidence="3">
    <location>
        <begin position="90"/>
        <end position="160"/>
    </location>
</feature>
<protein>
    <submittedName>
        <fullName evidence="4">Transglutaminase-like superfamily protein</fullName>
    </submittedName>
</protein>
<evidence type="ECO:0000256" key="1">
    <source>
        <dbReference type="SAM" id="Coils"/>
    </source>
</evidence>
<feature type="signal peptide" evidence="2">
    <location>
        <begin position="1"/>
        <end position="17"/>
    </location>
</feature>
<dbReference type="Gene3D" id="3.10.620.30">
    <property type="match status" value="1"/>
</dbReference>
<dbReference type="EMBL" id="CP037421">
    <property type="protein sequence ID" value="QDT29349.1"/>
    <property type="molecule type" value="Genomic_DNA"/>
</dbReference>
<gene>
    <name evidence="4" type="ORF">Enr10x_47010</name>
</gene>
<evidence type="ECO:0000256" key="2">
    <source>
        <dbReference type="SAM" id="SignalP"/>
    </source>
</evidence>
<evidence type="ECO:0000313" key="4">
    <source>
        <dbReference type="EMBL" id="QDT29349.1"/>
    </source>
</evidence>
<feature type="chain" id="PRO_5021844641" evidence="2">
    <location>
        <begin position="18"/>
        <end position="365"/>
    </location>
</feature>
<sequence length="365" mass="41749" precursor="true">MYRWMMLMLLWSASCLAGEPVFDAIDYQSPQIYLSIPDSVGNQSQIAVQARKLKADQDQQTVANVLDWMNSNLKCQADLAYNWRNYDTVIRDGCYGSCADYAIVCGALLRGAGIPAVWVKTMDVSWIQDFKQGRPFQSWSGHVFLEIYLDKKWVLLDPGARLLYLNYSTGARILPGNRFAYHKGNDPQAMVMSLQWEDWKQQTRDYFTKLDESLLPVDVKSRVSLRSANSKGKECYVIGNSPYYQLMTKMAREQGFHYIQSFNSGYDQYLPRARGHSLLIETHDGQPLVKQEVLEKYFPGAFSGVKKGQIKVDGTSIVFVDFSKEKVSEAESEKTLKQRVQILEEQVKVLQEQVKVLLKKVPDAR</sequence>
<dbReference type="Proteomes" id="UP000315647">
    <property type="component" value="Chromosome"/>
</dbReference>
<name>A0A517QCJ8_9PLAN</name>
<dbReference type="InterPro" id="IPR038765">
    <property type="entry name" value="Papain-like_cys_pep_sf"/>
</dbReference>
<keyword evidence="2" id="KW-0732">Signal</keyword>
<keyword evidence="1" id="KW-0175">Coiled coil</keyword>
<organism evidence="4 5">
    <name type="scientific">Gimesia panareensis</name>
    <dbReference type="NCBI Taxonomy" id="2527978"/>
    <lineage>
        <taxon>Bacteria</taxon>
        <taxon>Pseudomonadati</taxon>
        <taxon>Planctomycetota</taxon>
        <taxon>Planctomycetia</taxon>
        <taxon>Planctomycetales</taxon>
        <taxon>Planctomycetaceae</taxon>
        <taxon>Gimesia</taxon>
    </lineage>
</organism>
<reference evidence="4 5" key="1">
    <citation type="submission" date="2019-03" db="EMBL/GenBank/DDBJ databases">
        <title>Deep-cultivation of Planctomycetes and their phenomic and genomic characterization uncovers novel biology.</title>
        <authorList>
            <person name="Wiegand S."/>
            <person name="Jogler M."/>
            <person name="Boedeker C."/>
            <person name="Pinto D."/>
            <person name="Vollmers J."/>
            <person name="Rivas-Marin E."/>
            <person name="Kohn T."/>
            <person name="Peeters S.H."/>
            <person name="Heuer A."/>
            <person name="Rast P."/>
            <person name="Oberbeckmann S."/>
            <person name="Bunk B."/>
            <person name="Jeske O."/>
            <person name="Meyerdierks A."/>
            <person name="Storesund J.E."/>
            <person name="Kallscheuer N."/>
            <person name="Luecker S."/>
            <person name="Lage O.M."/>
            <person name="Pohl T."/>
            <person name="Merkel B.J."/>
            <person name="Hornburger P."/>
            <person name="Mueller R.-W."/>
            <person name="Bruemmer F."/>
            <person name="Labrenz M."/>
            <person name="Spormann A.M."/>
            <person name="Op den Camp H."/>
            <person name="Overmann J."/>
            <person name="Amann R."/>
            <person name="Jetten M.S.M."/>
            <person name="Mascher T."/>
            <person name="Medema M.H."/>
            <person name="Devos D.P."/>
            <person name="Kaster A.-K."/>
            <person name="Ovreas L."/>
            <person name="Rohde M."/>
            <person name="Galperin M.Y."/>
            <person name="Jogler C."/>
        </authorList>
    </citation>
    <scope>NUCLEOTIDE SEQUENCE [LARGE SCALE GENOMIC DNA]</scope>
    <source>
        <strain evidence="4 5">Enr10</strain>
    </source>
</reference>
<evidence type="ECO:0000259" key="3">
    <source>
        <dbReference type="SMART" id="SM00460"/>
    </source>
</evidence>
<dbReference type="PROSITE" id="PS51257">
    <property type="entry name" value="PROKAR_LIPOPROTEIN"/>
    <property type="match status" value="1"/>
</dbReference>